<dbReference type="Gene3D" id="3.40.50.2020">
    <property type="match status" value="1"/>
</dbReference>
<dbReference type="Pfam" id="PF00156">
    <property type="entry name" value="Pribosyltran"/>
    <property type="match status" value="1"/>
</dbReference>
<dbReference type="InterPro" id="IPR000836">
    <property type="entry name" value="PRTase_dom"/>
</dbReference>
<evidence type="ECO:0000259" key="3">
    <source>
        <dbReference type="Pfam" id="PF00156"/>
    </source>
</evidence>
<gene>
    <name evidence="4" type="ordered locus">Arcve_1095</name>
</gene>
<dbReference type="PANTHER" id="PTHR43363:SF2">
    <property type="entry name" value="PHOSPHORIBOSYLTRANSFERASE"/>
    <property type="match status" value="1"/>
</dbReference>
<evidence type="ECO:0000313" key="4">
    <source>
        <dbReference type="EMBL" id="AEA47105.1"/>
    </source>
</evidence>
<dbReference type="SUPFAM" id="SSF53271">
    <property type="entry name" value="PRTase-like"/>
    <property type="match status" value="1"/>
</dbReference>
<accession>F2KT75</accession>
<evidence type="ECO:0000313" key="5">
    <source>
        <dbReference type="Proteomes" id="UP000008136"/>
    </source>
</evidence>
<feature type="domain" description="Phosphoribosyltransferase" evidence="3">
    <location>
        <begin position="13"/>
        <end position="149"/>
    </location>
</feature>
<keyword evidence="5" id="KW-1185">Reference proteome</keyword>
<dbReference type="KEGG" id="ave:Arcve_1095"/>
<dbReference type="eggNOG" id="arCOG00040">
    <property type="taxonomic scope" value="Archaea"/>
</dbReference>
<dbReference type="STRING" id="693661.Arcve_1095"/>
<dbReference type="AlphaFoldDB" id="F2KT75"/>
<dbReference type="HOGENOM" id="CLU_080904_0_0_2"/>
<dbReference type="GO" id="GO:0016757">
    <property type="term" value="F:glycosyltransferase activity"/>
    <property type="evidence" value="ECO:0007669"/>
    <property type="project" value="UniProtKB-KW"/>
</dbReference>
<reference evidence="4 5" key="1">
    <citation type="submission" date="2011-03" db="EMBL/GenBank/DDBJ databases">
        <title>The complete genome of Archaeoglobus veneficus SNP6.</title>
        <authorList>
            <consortium name="US DOE Joint Genome Institute (JGI-PGF)"/>
            <person name="Lucas S."/>
            <person name="Copeland A."/>
            <person name="Lapidus A."/>
            <person name="Bruce D."/>
            <person name="Goodwin L."/>
            <person name="Pitluck S."/>
            <person name="Kyrpides N."/>
            <person name="Mavromatis K."/>
            <person name="Pagani I."/>
            <person name="Ivanova N."/>
            <person name="Mikhailova N."/>
            <person name="Lu M."/>
            <person name="Detter J.C."/>
            <person name="Tapia R."/>
            <person name="Han C."/>
            <person name="Land M."/>
            <person name="Hauser L."/>
            <person name="Markowitz V."/>
            <person name="Cheng J.-F."/>
            <person name="Hugenholtz P."/>
            <person name="Woyke T."/>
            <person name="Wu D."/>
            <person name="Spring S."/>
            <person name="Brambilla E."/>
            <person name="Klenk H.-P."/>
            <person name="Eisen J.A."/>
        </authorList>
    </citation>
    <scope>NUCLEOTIDE SEQUENCE [LARGE SCALE GENOMIC DNA]</scope>
    <source>
        <strain>SNP6</strain>
    </source>
</reference>
<name>F2KT75_ARCVS</name>
<keyword evidence="2 4" id="KW-0808">Transferase</keyword>
<sequence length="223" mass="25278">MKCIVTNWDYMDSLCRRVAEEIREDGFSPDVIVALAKGGWFAGNILCDLLGIPELVSVRVEHYAGIEEKKLSVNAAALSELEGRRVLIVDDVANTGQSISVAKDYAEKNGAAEIKTAVLQLIYTSSFTPDYFGEYVVEDAWIVFPWNFYEDMIDIIGKLMSERDTDWSEWDIKWGLYMKHGIEPTSLEIAQPGKLRDVLSEMVRRGIAMQVEKGGKLFWRLKK</sequence>
<evidence type="ECO:0000256" key="1">
    <source>
        <dbReference type="ARBA" id="ARBA00022676"/>
    </source>
</evidence>
<dbReference type="Proteomes" id="UP000008136">
    <property type="component" value="Chromosome"/>
</dbReference>
<dbReference type="InterPro" id="IPR029057">
    <property type="entry name" value="PRTase-like"/>
</dbReference>
<dbReference type="RefSeq" id="WP_013683769.1">
    <property type="nucleotide sequence ID" value="NC_015320.1"/>
</dbReference>
<protein>
    <submittedName>
        <fullName evidence="4">Phosphoribosyltransferase</fullName>
    </submittedName>
</protein>
<dbReference type="CDD" id="cd06223">
    <property type="entry name" value="PRTases_typeI"/>
    <property type="match status" value="1"/>
</dbReference>
<organism evidence="4 5">
    <name type="scientific">Archaeoglobus veneficus (strain DSM 11195 / SNP6)</name>
    <dbReference type="NCBI Taxonomy" id="693661"/>
    <lineage>
        <taxon>Archaea</taxon>
        <taxon>Methanobacteriati</taxon>
        <taxon>Methanobacteriota</taxon>
        <taxon>Archaeoglobi</taxon>
        <taxon>Archaeoglobales</taxon>
        <taxon>Archaeoglobaceae</taxon>
        <taxon>Archaeoglobus</taxon>
    </lineage>
</organism>
<keyword evidence="1 4" id="KW-0328">Glycosyltransferase</keyword>
<dbReference type="PANTHER" id="PTHR43363">
    <property type="entry name" value="HYPOXANTHINE PHOSPHORIBOSYLTRANSFERASE"/>
    <property type="match status" value="1"/>
</dbReference>
<dbReference type="GeneID" id="10394210"/>
<proteinExistence type="predicted"/>
<dbReference type="OrthoDB" id="4952at2157"/>
<dbReference type="EMBL" id="CP002588">
    <property type="protein sequence ID" value="AEA47105.1"/>
    <property type="molecule type" value="Genomic_DNA"/>
</dbReference>
<evidence type="ECO:0000256" key="2">
    <source>
        <dbReference type="ARBA" id="ARBA00022679"/>
    </source>
</evidence>